<evidence type="ECO:0000256" key="2">
    <source>
        <dbReference type="ARBA" id="ARBA00011643"/>
    </source>
</evidence>
<sequence length="361" mass="41099">MKVRELLGILNEIAPFFLQEDYDNSGLQFGDLEADVSNILIALDLQKSIVEEAKTLGIRTIITHHPVIFKAIKNIERSKNEAFYEAITNGINIISFHTNFDIAENGLNDYFLNLLGIKKEKPIIQSKEKVYKVVTYVPKDFEEKVRIAMFESGAGHIGNYDECSFNIEGIGTFRPLENANPFIGERNKRESVSEVRIEVVVRERELLKVLSKLKQSHPYEEPAIDVFEILFDKNEGIGAIGTLENEEDILSFIKTFKEKTNTSYARYIGDINAKISKVAICTGACGSVYENLTNNVQLFITGDIGYHTALAMKERKLNVLDVEHFETEKFFKQALFERLKNYIDPSTIKLSNSEKSPFYLI</sequence>
<dbReference type="Gene3D" id="3.30.70.120">
    <property type="match status" value="1"/>
</dbReference>
<dbReference type="GO" id="GO:0046872">
    <property type="term" value="F:metal ion binding"/>
    <property type="evidence" value="ECO:0007669"/>
    <property type="project" value="UniProtKB-UniRule"/>
</dbReference>
<feature type="binding site" evidence="6">
    <location>
        <position position="64"/>
    </location>
    <ligand>
        <name>a divalent metal cation</name>
        <dbReference type="ChEBI" id="CHEBI:60240"/>
        <label>2</label>
    </ligand>
</feature>
<feature type="binding site" evidence="6">
    <location>
        <position position="101"/>
    </location>
    <ligand>
        <name>a divalent metal cation</name>
        <dbReference type="ChEBI" id="CHEBI:60240"/>
        <label>1</label>
    </ligand>
</feature>
<dbReference type="InterPro" id="IPR017221">
    <property type="entry name" value="DUF34/NIF3_bac"/>
</dbReference>
<dbReference type="EMBL" id="AP012051">
    <property type="protein sequence ID" value="BAL81218.1"/>
    <property type="molecule type" value="Genomic_DNA"/>
</dbReference>
<dbReference type="PIRSF" id="PIRSF037489">
    <property type="entry name" value="UCP037489_NIF3_YqfO"/>
    <property type="match status" value="1"/>
</dbReference>
<dbReference type="Pfam" id="PF01784">
    <property type="entry name" value="DUF34_NIF3"/>
    <property type="match status" value="1"/>
</dbReference>
<protein>
    <recommendedName>
        <fullName evidence="3 5">GTP cyclohydrolase 1 type 2 homolog</fullName>
    </recommendedName>
</protein>
<evidence type="ECO:0000313" key="8">
    <source>
        <dbReference type="Proteomes" id="UP000004793"/>
    </source>
</evidence>
<accession>A0A7U6GF26</accession>
<dbReference type="RefSeq" id="WP_014453615.1">
    <property type="nucleotide sequence ID" value="NC_017096.1"/>
</dbReference>
<dbReference type="OrthoDB" id="9792792at2"/>
<proteinExistence type="inferred from homology"/>
<evidence type="ECO:0000256" key="4">
    <source>
        <dbReference type="ARBA" id="ARBA00022723"/>
    </source>
</evidence>
<feature type="binding site" evidence="6">
    <location>
        <position position="65"/>
    </location>
    <ligand>
        <name>a divalent metal cation</name>
        <dbReference type="ChEBI" id="CHEBI:60240"/>
        <label>1</label>
    </ligand>
</feature>
<keyword evidence="8" id="KW-1185">Reference proteome</keyword>
<reference evidence="7 8" key="1">
    <citation type="submission" date="2011-01" db="EMBL/GenBank/DDBJ databases">
        <title>Whole genome sequence of Caldisericum exile AZM16c01.</title>
        <authorList>
            <person name="Narita-Yamada S."/>
            <person name="Kawakoshi A."/>
            <person name="Nakamura S."/>
            <person name="Sasagawa M."/>
            <person name="Fukada J."/>
            <person name="Sekine M."/>
            <person name="Kato Y."/>
            <person name="Fukai R."/>
            <person name="Sasaki K."/>
            <person name="Hanamaki A."/>
            <person name="Narita H."/>
            <person name="Konno Y."/>
            <person name="Mori K."/>
            <person name="Yamazaki S."/>
            <person name="Suzuki K."/>
            <person name="Fujita N."/>
        </authorList>
    </citation>
    <scope>NUCLEOTIDE SEQUENCE [LARGE SCALE GENOMIC DNA]</scope>
    <source>
        <strain evidence="8">DSM 21853 / NBRC 104410 / AZM16c01</strain>
    </source>
</reference>
<evidence type="ECO:0000256" key="3">
    <source>
        <dbReference type="ARBA" id="ARBA00022112"/>
    </source>
</evidence>
<feature type="binding site" evidence="6">
    <location>
        <position position="324"/>
    </location>
    <ligand>
        <name>a divalent metal cation</name>
        <dbReference type="ChEBI" id="CHEBI:60240"/>
        <label>1</label>
    </ligand>
</feature>
<dbReference type="KEGG" id="cex:CSE_10920"/>
<dbReference type="FunFam" id="3.40.1390.30:FF:000001">
    <property type="entry name" value="GTP cyclohydrolase 1 type 2"/>
    <property type="match status" value="1"/>
</dbReference>
<dbReference type="InterPro" id="IPR002678">
    <property type="entry name" value="DUF34/NIF3"/>
</dbReference>
<dbReference type="NCBIfam" id="TIGR00486">
    <property type="entry name" value="YbgI_SA1388"/>
    <property type="match status" value="1"/>
</dbReference>
<dbReference type="Proteomes" id="UP000004793">
    <property type="component" value="Chromosome"/>
</dbReference>
<comment type="subunit">
    <text evidence="2">Homohexamer.</text>
</comment>
<evidence type="ECO:0000313" key="7">
    <source>
        <dbReference type="EMBL" id="BAL81218.1"/>
    </source>
</evidence>
<dbReference type="FunFam" id="3.30.70.120:FF:000006">
    <property type="entry name" value="GTP cyclohydrolase 1 type 2 homolog"/>
    <property type="match status" value="1"/>
</dbReference>
<dbReference type="PANTHER" id="PTHR13799">
    <property type="entry name" value="NGG1 INTERACTING FACTOR 3"/>
    <property type="match status" value="1"/>
</dbReference>
<evidence type="ECO:0000256" key="1">
    <source>
        <dbReference type="ARBA" id="ARBA00006964"/>
    </source>
</evidence>
<evidence type="ECO:0000256" key="6">
    <source>
        <dbReference type="PIRSR" id="PIRSR602678-1"/>
    </source>
</evidence>
<organism evidence="7 8">
    <name type="scientific">Caldisericum exile (strain DSM 21853 / NBRC 104410 / AZM16c01)</name>
    <dbReference type="NCBI Taxonomy" id="511051"/>
    <lineage>
        <taxon>Bacteria</taxon>
        <taxon>Pseudomonadati</taxon>
        <taxon>Caldisericota/Cryosericota group</taxon>
        <taxon>Caldisericota</taxon>
        <taxon>Caldisericia</taxon>
        <taxon>Caldisericales</taxon>
        <taxon>Caldisericaceae</taxon>
        <taxon>Caldisericum</taxon>
    </lineage>
</organism>
<dbReference type="GO" id="GO:0005737">
    <property type="term" value="C:cytoplasm"/>
    <property type="evidence" value="ECO:0007669"/>
    <property type="project" value="TreeGrafter"/>
</dbReference>
<dbReference type="SUPFAM" id="SSF102705">
    <property type="entry name" value="NIF3 (NGG1p interacting factor 3)-like"/>
    <property type="match status" value="1"/>
</dbReference>
<dbReference type="InterPro" id="IPR015867">
    <property type="entry name" value="N-reg_PII/ATP_PRibTrfase_C"/>
</dbReference>
<keyword evidence="4 5" id="KW-0479">Metal-binding</keyword>
<dbReference type="PANTHER" id="PTHR13799:SF14">
    <property type="entry name" value="GTP CYCLOHYDROLASE 1 TYPE 2 HOMOLOG"/>
    <property type="match status" value="1"/>
</dbReference>
<dbReference type="AlphaFoldDB" id="A0A7U6GF26"/>
<dbReference type="Gene3D" id="3.40.1390.30">
    <property type="entry name" value="NIF3 (NGG1p interacting factor 3)-like"/>
    <property type="match status" value="1"/>
</dbReference>
<dbReference type="InterPro" id="IPR036069">
    <property type="entry name" value="DUF34/NIF3_sf"/>
</dbReference>
<name>A0A7U6GF26_CALEA</name>
<evidence type="ECO:0000256" key="5">
    <source>
        <dbReference type="PIRNR" id="PIRNR037489"/>
    </source>
</evidence>
<comment type="similarity">
    <text evidence="1 5">Belongs to the GTP cyclohydrolase I type 2/NIF3 family.</text>
</comment>
<gene>
    <name evidence="7" type="ordered locus">CSE_10920</name>
</gene>
<feature type="binding site" evidence="6">
    <location>
        <position position="328"/>
    </location>
    <ligand>
        <name>a divalent metal cation</name>
        <dbReference type="ChEBI" id="CHEBI:60240"/>
        <label>1</label>
    </ligand>
</feature>